<comment type="caution">
    <text evidence="3">The sequence shown here is derived from an EMBL/GenBank/DDBJ whole genome shotgun (WGS) entry which is preliminary data.</text>
</comment>
<dbReference type="STRING" id="1423813.FC26_GL000443"/>
<organism evidence="3 4">
    <name type="scientific">Paucilactobacillus vaccinostercus DSM 20634</name>
    <dbReference type="NCBI Taxonomy" id="1423813"/>
    <lineage>
        <taxon>Bacteria</taxon>
        <taxon>Bacillati</taxon>
        <taxon>Bacillota</taxon>
        <taxon>Bacilli</taxon>
        <taxon>Lactobacillales</taxon>
        <taxon>Lactobacillaceae</taxon>
        <taxon>Paucilactobacillus</taxon>
    </lineage>
</organism>
<protein>
    <recommendedName>
        <fullName evidence="2">Stress response regulator gls24 homolog</fullName>
    </recommendedName>
</protein>
<dbReference type="EMBL" id="AYYY01000062">
    <property type="protein sequence ID" value="KRM60635.1"/>
    <property type="molecule type" value="Genomic_DNA"/>
</dbReference>
<dbReference type="OrthoDB" id="9808942at2"/>
<evidence type="ECO:0000313" key="3">
    <source>
        <dbReference type="EMBL" id="KRM60635.1"/>
    </source>
</evidence>
<evidence type="ECO:0000313" key="4">
    <source>
        <dbReference type="Proteomes" id="UP000051733"/>
    </source>
</evidence>
<dbReference type="AlphaFoldDB" id="A0A0R2A987"/>
<comment type="similarity">
    <text evidence="1">Belongs to the asp23 family.</text>
</comment>
<dbReference type="PATRIC" id="fig|1423813.3.peg.452"/>
<keyword evidence="4" id="KW-1185">Reference proteome</keyword>
<evidence type="ECO:0000256" key="1">
    <source>
        <dbReference type="ARBA" id="ARBA00005721"/>
    </source>
</evidence>
<reference evidence="3 4" key="1">
    <citation type="journal article" date="2015" name="Genome Announc.">
        <title>Expanding the biotechnology potential of lactobacilli through comparative genomics of 213 strains and associated genera.</title>
        <authorList>
            <person name="Sun Z."/>
            <person name="Harris H.M."/>
            <person name="McCann A."/>
            <person name="Guo C."/>
            <person name="Argimon S."/>
            <person name="Zhang W."/>
            <person name="Yang X."/>
            <person name="Jeffery I.B."/>
            <person name="Cooney J.C."/>
            <person name="Kagawa T.F."/>
            <person name="Liu W."/>
            <person name="Song Y."/>
            <person name="Salvetti E."/>
            <person name="Wrobel A."/>
            <person name="Rasinkangas P."/>
            <person name="Parkhill J."/>
            <person name="Rea M.C."/>
            <person name="O'Sullivan O."/>
            <person name="Ritari J."/>
            <person name="Douillard F.P."/>
            <person name="Paul Ross R."/>
            <person name="Yang R."/>
            <person name="Briner A.E."/>
            <person name="Felis G.E."/>
            <person name="de Vos W.M."/>
            <person name="Barrangou R."/>
            <person name="Klaenhammer T.R."/>
            <person name="Caufield P.W."/>
            <person name="Cui Y."/>
            <person name="Zhang H."/>
            <person name="O'Toole P.W."/>
        </authorList>
    </citation>
    <scope>NUCLEOTIDE SEQUENCE [LARGE SCALE GENOMIC DNA]</scope>
    <source>
        <strain evidence="3 4">DSM 20634</strain>
    </source>
</reference>
<proteinExistence type="inferred from homology"/>
<evidence type="ECO:0000256" key="2">
    <source>
        <dbReference type="ARBA" id="ARBA00039575"/>
    </source>
</evidence>
<dbReference type="RefSeq" id="WP_057780358.1">
    <property type="nucleotide sequence ID" value="NZ_AYYY01000062.1"/>
</dbReference>
<dbReference type="Pfam" id="PF03780">
    <property type="entry name" value="Asp23"/>
    <property type="match status" value="1"/>
</dbReference>
<dbReference type="InterPro" id="IPR005531">
    <property type="entry name" value="Asp23"/>
</dbReference>
<name>A0A0R2A987_9LACO</name>
<sequence length="126" mass="13803">MTTSADLKTNLTFDDQVIKKIAGITANQVDGIVSLDGNVFSELTDRITDGTDPTKGIQTDVGEHQVSIKMDATIAYGKDTRKIFNEVVAKVQTALREMTGLSLVEFELHINDIKTADELKDDKTKS</sequence>
<dbReference type="Proteomes" id="UP000051733">
    <property type="component" value="Unassembled WGS sequence"/>
</dbReference>
<dbReference type="PANTHER" id="PTHR34297">
    <property type="entry name" value="HYPOTHETICAL CYTOSOLIC PROTEIN-RELATED"/>
    <property type="match status" value="1"/>
</dbReference>
<accession>A0A0R2A987</accession>
<dbReference type="PANTHER" id="PTHR34297:SF3">
    <property type="entry name" value="ALKALINE SHOCK PROTEIN 23"/>
    <property type="match status" value="1"/>
</dbReference>
<gene>
    <name evidence="3" type="ORF">FC26_GL000443</name>
</gene>